<evidence type="ECO:0000313" key="2">
    <source>
        <dbReference type="Proteomes" id="UP000179252"/>
    </source>
</evidence>
<comment type="caution">
    <text evidence="1">The sequence shown here is derived from an EMBL/GenBank/DDBJ whole genome shotgun (WGS) entry which is preliminary data.</text>
</comment>
<organism evidence="1 2">
    <name type="scientific">Candidatus Curtissbacteria bacterium RBG_13_40_7</name>
    <dbReference type="NCBI Taxonomy" id="1797706"/>
    <lineage>
        <taxon>Bacteria</taxon>
        <taxon>Candidatus Curtissiibacteriota</taxon>
    </lineage>
</organism>
<dbReference type="AlphaFoldDB" id="A0A1F5FUI0"/>
<dbReference type="EMBL" id="MFAU01000054">
    <property type="protein sequence ID" value="OGD83276.1"/>
    <property type="molecule type" value="Genomic_DNA"/>
</dbReference>
<protein>
    <submittedName>
        <fullName evidence="1">Uncharacterized protein</fullName>
    </submittedName>
</protein>
<reference evidence="1 2" key="1">
    <citation type="journal article" date="2016" name="Nat. Commun.">
        <title>Thousands of microbial genomes shed light on interconnected biogeochemical processes in an aquifer system.</title>
        <authorList>
            <person name="Anantharaman K."/>
            <person name="Brown C.T."/>
            <person name="Hug L.A."/>
            <person name="Sharon I."/>
            <person name="Castelle C.J."/>
            <person name="Probst A.J."/>
            <person name="Thomas B.C."/>
            <person name="Singh A."/>
            <person name="Wilkins M.J."/>
            <person name="Karaoz U."/>
            <person name="Brodie E.L."/>
            <person name="Williams K.H."/>
            <person name="Hubbard S.S."/>
            <person name="Banfield J.F."/>
        </authorList>
    </citation>
    <scope>NUCLEOTIDE SEQUENCE [LARGE SCALE GENOMIC DNA]</scope>
</reference>
<proteinExistence type="predicted"/>
<sequence>MDAERPDLHIVDPPKIPEITRNDVRHFFGDYLVAQVSPYPDSPIREEARTLIAEFSHLKEQYFNGEPDLSQKETWIVRATTWDQLAAIARDMLEIAVETSQGTDRKKSEALAKADKAVFCWARIVQVFEAADGIQRPSIICSTQVPENFVIKA</sequence>
<accession>A0A1F5FUI0</accession>
<dbReference type="Proteomes" id="UP000179252">
    <property type="component" value="Unassembled WGS sequence"/>
</dbReference>
<name>A0A1F5FUI0_9BACT</name>
<evidence type="ECO:0000313" key="1">
    <source>
        <dbReference type="EMBL" id="OGD83276.1"/>
    </source>
</evidence>
<gene>
    <name evidence="1" type="ORF">A2165_03755</name>
</gene>